<organism evidence="17 18">
    <name type="scientific">Desulfobotulus alkaliphilus</name>
    <dbReference type="NCBI Taxonomy" id="622671"/>
    <lineage>
        <taxon>Bacteria</taxon>
        <taxon>Pseudomonadati</taxon>
        <taxon>Thermodesulfobacteriota</taxon>
        <taxon>Desulfobacteria</taxon>
        <taxon>Desulfobacterales</taxon>
        <taxon>Desulfobacteraceae</taxon>
        <taxon>Desulfobotulus</taxon>
    </lineage>
</organism>
<dbReference type="AlphaFoldDB" id="A0A562RAF9"/>
<feature type="domain" description="Membrane insertase YidC/Oxa/ALB C-terminal" evidence="16">
    <location>
        <begin position="315"/>
        <end position="516"/>
    </location>
</feature>
<keyword evidence="4" id="KW-0813">Transport</keyword>
<feature type="transmembrane region" description="Helical" evidence="14">
    <location>
        <begin position="476"/>
        <end position="492"/>
    </location>
</feature>
<dbReference type="EMBL" id="VLLC01000031">
    <property type="protein sequence ID" value="TWI66069.1"/>
    <property type="molecule type" value="Genomic_DNA"/>
</dbReference>
<feature type="transmembrane region" description="Helical" evidence="14">
    <location>
        <begin position="389"/>
        <end position="410"/>
    </location>
</feature>
<dbReference type="NCBIfam" id="TIGR03592">
    <property type="entry name" value="yidC_oxa1_cterm"/>
    <property type="match status" value="1"/>
</dbReference>
<evidence type="ECO:0000256" key="11">
    <source>
        <dbReference type="ARBA" id="ARBA00033245"/>
    </source>
</evidence>
<evidence type="ECO:0000256" key="2">
    <source>
        <dbReference type="ARBA" id="ARBA00010527"/>
    </source>
</evidence>
<comment type="caution">
    <text evidence="17">The sequence shown here is derived from an EMBL/GenBank/DDBJ whole genome shotgun (WGS) entry which is preliminary data.</text>
</comment>
<dbReference type="Pfam" id="PF02096">
    <property type="entry name" value="60KD_IMP"/>
    <property type="match status" value="1"/>
</dbReference>
<evidence type="ECO:0000256" key="8">
    <source>
        <dbReference type="ARBA" id="ARBA00022989"/>
    </source>
</evidence>
<keyword evidence="9 14" id="KW-0472">Membrane</keyword>
<comment type="similarity">
    <text evidence="2">Belongs to the OXA1/ALB3/YidC family. Type 1 subfamily.</text>
</comment>
<evidence type="ECO:0000256" key="7">
    <source>
        <dbReference type="ARBA" id="ARBA00022927"/>
    </source>
</evidence>
<proteinExistence type="inferred from homology"/>
<dbReference type="InterPro" id="IPR038221">
    <property type="entry name" value="YidC_periplasmic_sf"/>
</dbReference>
<dbReference type="InterPro" id="IPR001708">
    <property type="entry name" value="YidC/ALB3/OXA1/COX18"/>
</dbReference>
<evidence type="ECO:0000256" key="14">
    <source>
        <dbReference type="SAM" id="Phobius"/>
    </source>
</evidence>
<evidence type="ECO:0000256" key="15">
    <source>
        <dbReference type="SAM" id="SignalP"/>
    </source>
</evidence>
<evidence type="ECO:0000256" key="10">
    <source>
        <dbReference type="ARBA" id="ARBA00023186"/>
    </source>
</evidence>
<keyword evidence="18" id="KW-1185">Reference proteome</keyword>
<evidence type="ECO:0000256" key="12">
    <source>
        <dbReference type="ARBA" id="ARBA00033342"/>
    </source>
</evidence>
<feature type="transmembrane region" description="Helical" evidence="14">
    <location>
        <begin position="436"/>
        <end position="456"/>
    </location>
</feature>
<dbReference type="PANTHER" id="PTHR12428:SF65">
    <property type="entry name" value="CYTOCHROME C OXIDASE ASSEMBLY PROTEIN COX18, MITOCHONDRIAL"/>
    <property type="match status" value="1"/>
</dbReference>
<evidence type="ECO:0000259" key="16">
    <source>
        <dbReference type="Pfam" id="PF02096"/>
    </source>
</evidence>
<evidence type="ECO:0000313" key="18">
    <source>
        <dbReference type="Proteomes" id="UP000318307"/>
    </source>
</evidence>
<dbReference type="RefSeq" id="WP_144686341.1">
    <property type="nucleotide sequence ID" value="NZ_VLLC01000031.1"/>
</dbReference>
<comment type="subcellular location">
    <subcellularLocation>
        <location evidence="1">Cell membrane</location>
        <topology evidence="1">Multi-pass membrane protein</topology>
    </subcellularLocation>
    <subcellularLocation>
        <location evidence="13">Membrane</location>
        <topology evidence="13">Multi-pass membrane protein</topology>
    </subcellularLocation>
</comment>
<dbReference type="InterPro" id="IPR028055">
    <property type="entry name" value="YidC/Oxa/ALB_C"/>
</dbReference>
<dbReference type="InterPro" id="IPR047196">
    <property type="entry name" value="YidC_ALB_C"/>
</dbReference>
<sequence>MVFSFRKWIFFLVFCCILPVSSGYTTETAPSFPAIKTPSVHLILDALSGQAVSWTVPAEIPENLVSPAGNQMVTGGFIAGKKLKEWADKAGGWKAPASSENEVLLRLGGDGIPFVLEQLWRAGDHAGSLKLEIRLQSLASIGKPDLFLVMGPGIGSRPVSGLGMADGLYSYTEAIFKNKRGIHTLRAENSGERHSLDLPEEIVWAGLHSRYFAMIVKPQSPFAEYRIETPESPLFFPDAPSFESKLYLSLPFSSMEENESRTFTLEIFSGGKSWNLLKENQLQDILFSSLWQWMRLLVLGMMHLLYAIHGLVMNWGVSILILALLVRLAIHPVAKKAMESQRRFAELQKEMKPRIRAIKEKYRGGEQSERILHVYERYGVSPLAGLKPLVIVGIQIPVFIALFHLLGQAFELRSAGFLWITSLSEPDRLFSFGRDLPFFGTCFNLLPLLMSLTNLLSIKFSPAPADTEKSTWKNKAGLILLALGFFLLFYSFPSGMVLYWTMANLLHLAHTLWIRKTV</sequence>
<keyword evidence="6 13" id="KW-0812">Transmembrane</keyword>
<keyword evidence="8 14" id="KW-1133">Transmembrane helix</keyword>
<dbReference type="GO" id="GO:0015031">
    <property type="term" value="P:protein transport"/>
    <property type="evidence" value="ECO:0007669"/>
    <property type="project" value="UniProtKB-KW"/>
</dbReference>
<name>A0A562RAF9_9BACT</name>
<feature type="chain" id="PRO_5022095582" description="Membrane protein insertase YidC" evidence="15">
    <location>
        <begin position="23"/>
        <end position="518"/>
    </location>
</feature>
<dbReference type="PANTHER" id="PTHR12428">
    <property type="entry name" value="OXA1"/>
    <property type="match status" value="1"/>
</dbReference>
<evidence type="ECO:0000256" key="3">
    <source>
        <dbReference type="ARBA" id="ARBA00015325"/>
    </source>
</evidence>
<gene>
    <name evidence="17" type="ORF">LZ24_02919</name>
</gene>
<dbReference type="GO" id="GO:0005886">
    <property type="term" value="C:plasma membrane"/>
    <property type="evidence" value="ECO:0007669"/>
    <property type="project" value="UniProtKB-SubCell"/>
</dbReference>
<dbReference type="GO" id="GO:0032977">
    <property type="term" value="F:membrane insertase activity"/>
    <property type="evidence" value="ECO:0007669"/>
    <property type="project" value="InterPro"/>
</dbReference>
<dbReference type="Proteomes" id="UP000318307">
    <property type="component" value="Unassembled WGS sequence"/>
</dbReference>
<dbReference type="CDD" id="cd20070">
    <property type="entry name" value="5TM_YidC_Alb3"/>
    <property type="match status" value="1"/>
</dbReference>
<evidence type="ECO:0000256" key="6">
    <source>
        <dbReference type="ARBA" id="ARBA00022692"/>
    </source>
</evidence>
<feature type="transmembrane region" description="Helical" evidence="14">
    <location>
        <begin position="304"/>
        <end position="330"/>
    </location>
</feature>
<dbReference type="GO" id="GO:0051205">
    <property type="term" value="P:protein insertion into membrane"/>
    <property type="evidence" value="ECO:0007669"/>
    <property type="project" value="TreeGrafter"/>
</dbReference>
<protein>
    <recommendedName>
        <fullName evidence="3">Membrane protein insertase YidC</fullName>
    </recommendedName>
    <alternativeName>
        <fullName evidence="12">Foldase YidC</fullName>
    </alternativeName>
    <alternativeName>
        <fullName evidence="11">Membrane integrase YidC</fullName>
    </alternativeName>
</protein>
<evidence type="ECO:0000256" key="13">
    <source>
        <dbReference type="RuleBase" id="RU003945"/>
    </source>
</evidence>
<evidence type="ECO:0000256" key="1">
    <source>
        <dbReference type="ARBA" id="ARBA00004651"/>
    </source>
</evidence>
<evidence type="ECO:0000256" key="4">
    <source>
        <dbReference type="ARBA" id="ARBA00022448"/>
    </source>
</evidence>
<keyword evidence="5" id="KW-1003">Cell membrane</keyword>
<feature type="signal peptide" evidence="15">
    <location>
        <begin position="1"/>
        <end position="22"/>
    </location>
</feature>
<evidence type="ECO:0000256" key="5">
    <source>
        <dbReference type="ARBA" id="ARBA00022475"/>
    </source>
</evidence>
<keyword evidence="15" id="KW-0732">Signal</keyword>
<keyword evidence="10" id="KW-0143">Chaperone</keyword>
<dbReference type="OrthoDB" id="9780552at2"/>
<accession>A0A562RAF9</accession>
<reference evidence="17 18" key="1">
    <citation type="submission" date="2019-07" db="EMBL/GenBank/DDBJ databases">
        <title>Genome sequencing of 100 strains of the haloalkaliphilic chemolithoautotrophic sulfur-oxidizing bacterium Thioalkalivibrio.</title>
        <authorList>
            <person name="Muyzer G."/>
        </authorList>
    </citation>
    <scope>NUCLEOTIDE SEQUENCE [LARGE SCALE GENOMIC DNA]</scope>
    <source>
        <strain evidence="17 18">ASO4-4</strain>
    </source>
</reference>
<dbReference type="Gene3D" id="2.70.98.90">
    <property type="match status" value="1"/>
</dbReference>
<dbReference type="PRINTS" id="PR01900">
    <property type="entry name" value="YIDCPROTEIN"/>
</dbReference>
<evidence type="ECO:0000313" key="17">
    <source>
        <dbReference type="EMBL" id="TWI66069.1"/>
    </source>
</evidence>
<evidence type="ECO:0000256" key="9">
    <source>
        <dbReference type="ARBA" id="ARBA00023136"/>
    </source>
</evidence>
<keyword evidence="7" id="KW-0653">Protein transport</keyword>